<dbReference type="EMBL" id="CADCXV010000546">
    <property type="protein sequence ID" value="CAB0030820.1"/>
    <property type="molecule type" value="Genomic_DNA"/>
</dbReference>
<reference evidence="1 2" key="1">
    <citation type="submission" date="2020-02" db="EMBL/GenBank/DDBJ databases">
        <authorList>
            <person name="Ferguson B K."/>
        </authorList>
    </citation>
    <scope>NUCLEOTIDE SEQUENCE [LARGE SCALE GENOMIC DNA]</scope>
</reference>
<dbReference type="Proteomes" id="UP000479190">
    <property type="component" value="Unassembled WGS sequence"/>
</dbReference>
<keyword evidence="2" id="KW-1185">Reference proteome</keyword>
<evidence type="ECO:0000313" key="2">
    <source>
        <dbReference type="Proteomes" id="UP000479190"/>
    </source>
</evidence>
<organism evidence="1 2">
    <name type="scientific">Trichogramma brassicae</name>
    <dbReference type="NCBI Taxonomy" id="86971"/>
    <lineage>
        <taxon>Eukaryota</taxon>
        <taxon>Metazoa</taxon>
        <taxon>Ecdysozoa</taxon>
        <taxon>Arthropoda</taxon>
        <taxon>Hexapoda</taxon>
        <taxon>Insecta</taxon>
        <taxon>Pterygota</taxon>
        <taxon>Neoptera</taxon>
        <taxon>Endopterygota</taxon>
        <taxon>Hymenoptera</taxon>
        <taxon>Apocrita</taxon>
        <taxon>Proctotrupomorpha</taxon>
        <taxon>Chalcidoidea</taxon>
        <taxon>Trichogrammatidae</taxon>
        <taxon>Trichogramma</taxon>
    </lineage>
</organism>
<protein>
    <submittedName>
        <fullName evidence="1">Uncharacterized protein</fullName>
    </submittedName>
</protein>
<dbReference type="AlphaFoldDB" id="A0A6H5I4W0"/>
<accession>A0A6H5I4W0</accession>
<sequence length="63" mass="6759">MPAMCDHAADGSEKGDTTIDDGIAGKWPITAACEFAARGAAEGSKHAAMMVHFPSRDCFYYYL</sequence>
<name>A0A6H5I4W0_9HYME</name>
<evidence type="ECO:0000313" key="1">
    <source>
        <dbReference type="EMBL" id="CAB0030820.1"/>
    </source>
</evidence>
<proteinExistence type="predicted"/>
<gene>
    <name evidence="1" type="ORF">TBRA_LOCUS2807</name>
</gene>